<proteinExistence type="predicted"/>
<protein>
    <submittedName>
        <fullName evidence="2">Uncharacterized protein</fullName>
    </submittedName>
</protein>
<accession>A0ABQ4YAL8</accession>
<reference evidence="2" key="2">
    <citation type="submission" date="2022-01" db="EMBL/GenBank/DDBJ databases">
        <authorList>
            <person name="Yamashiro T."/>
            <person name="Shiraishi A."/>
            <person name="Satake H."/>
            <person name="Nakayama K."/>
        </authorList>
    </citation>
    <scope>NUCLEOTIDE SEQUENCE</scope>
</reference>
<feature type="compositionally biased region" description="Basic and acidic residues" evidence="1">
    <location>
        <begin position="25"/>
        <end position="34"/>
    </location>
</feature>
<dbReference type="EMBL" id="BQNB010010252">
    <property type="protein sequence ID" value="GJS74744.1"/>
    <property type="molecule type" value="Genomic_DNA"/>
</dbReference>
<keyword evidence="3" id="KW-1185">Reference proteome</keyword>
<feature type="compositionally biased region" description="Gly residues" evidence="1">
    <location>
        <begin position="41"/>
        <end position="54"/>
    </location>
</feature>
<reference evidence="2" key="1">
    <citation type="journal article" date="2022" name="Int. J. Mol. Sci.">
        <title>Draft Genome of Tanacetum Coccineum: Genomic Comparison of Closely Related Tanacetum-Family Plants.</title>
        <authorList>
            <person name="Yamashiro T."/>
            <person name="Shiraishi A."/>
            <person name="Nakayama K."/>
            <person name="Satake H."/>
        </authorList>
    </citation>
    <scope>NUCLEOTIDE SEQUENCE</scope>
</reference>
<organism evidence="2 3">
    <name type="scientific">Tanacetum coccineum</name>
    <dbReference type="NCBI Taxonomy" id="301880"/>
    <lineage>
        <taxon>Eukaryota</taxon>
        <taxon>Viridiplantae</taxon>
        <taxon>Streptophyta</taxon>
        <taxon>Embryophyta</taxon>
        <taxon>Tracheophyta</taxon>
        <taxon>Spermatophyta</taxon>
        <taxon>Magnoliopsida</taxon>
        <taxon>eudicotyledons</taxon>
        <taxon>Gunneridae</taxon>
        <taxon>Pentapetalae</taxon>
        <taxon>asterids</taxon>
        <taxon>campanulids</taxon>
        <taxon>Asterales</taxon>
        <taxon>Asteraceae</taxon>
        <taxon>Asteroideae</taxon>
        <taxon>Anthemideae</taxon>
        <taxon>Anthemidinae</taxon>
        <taxon>Tanacetum</taxon>
    </lineage>
</organism>
<comment type="caution">
    <text evidence="2">The sequence shown here is derived from an EMBL/GenBank/DDBJ whole genome shotgun (WGS) entry which is preliminary data.</text>
</comment>
<evidence type="ECO:0000313" key="2">
    <source>
        <dbReference type="EMBL" id="GJS74744.1"/>
    </source>
</evidence>
<evidence type="ECO:0000256" key="1">
    <source>
        <dbReference type="SAM" id="MobiDB-lite"/>
    </source>
</evidence>
<dbReference type="Proteomes" id="UP001151760">
    <property type="component" value="Unassembled WGS sequence"/>
</dbReference>
<evidence type="ECO:0000313" key="3">
    <source>
        <dbReference type="Proteomes" id="UP001151760"/>
    </source>
</evidence>
<feature type="region of interest" description="Disordered" evidence="1">
    <location>
        <begin position="1"/>
        <end position="56"/>
    </location>
</feature>
<sequence length="143" mass="15442">MVSTMTTRNAGQHTAATGGGGTSEQDGREGERSGDQVGSGSSRGNGANGGGGGVPDFATIIAQQLQNLLPTIVAQVRNHVNNYGNNKNQNNNITNDNDQAFEWHLEEIHVTWALLEKKQTRLRLYTIYLEELCIQSEKTASQA</sequence>
<gene>
    <name evidence="2" type="ORF">Tco_0707585</name>
</gene>
<name>A0ABQ4YAL8_9ASTR</name>